<evidence type="ECO:0000313" key="2">
    <source>
        <dbReference type="Proteomes" id="UP001190336"/>
    </source>
</evidence>
<gene>
    <name evidence="1" type="ORF">MU0083_002021</name>
</gene>
<dbReference type="RefSeq" id="WP_308472854.1">
    <property type="nucleotide sequence ID" value="NZ_OY726394.1"/>
</dbReference>
<dbReference type="Proteomes" id="UP001190336">
    <property type="component" value="Chromosome"/>
</dbReference>
<accession>A0ABN9N534</accession>
<reference evidence="1 2" key="1">
    <citation type="submission" date="2023-08" db="EMBL/GenBank/DDBJ databases">
        <authorList>
            <person name="Folkvardsen B D."/>
            <person name="Norman A."/>
        </authorList>
    </citation>
    <scope>NUCLEOTIDE SEQUENCE [LARGE SCALE GENOMIC DNA]</scope>
    <source>
        <strain evidence="1 2">Mu0083</strain>
    </source>
</reference>
<evidence type="ECO:0008006" key="3">
    <source>
        <dbReference type="Google" id="ProtNLM"/>
    </source>
</evidence>
<sequence>MMLDMDHRHCEAIPRIETANDPIHSLSDLRQRWRALMGPLGFGERALWCCFIGPERCFLKIYDRIPIGPRPQSRLLKDLMSGLQTVLDGILPAGTTVALLLAGPGQGGVSAADRVWAKQLTEVATRFDVPLEPIFRANDEMLCAALPAAS</sequence>
<protein>
    <recommendedName>
        <fullName evidence="3">Macro domain-containing protein</fullName>
    </recommendedName>
</protein>
<organism evidence="1 2">
    <name type="scientific">[Mycobacterium] kokjensenii</name>
    <dbReference type="NCBI Taxonomy" id="3064287"/>
    <lineage>
        <taxon>Bacteria</taxon>
        <taxon>Bacillati</taxon>
        <taxon>Actinomycetota</taxon>
        <taxon>Actinomycetes</taxon>
        <taxon>Mycobacteriales</taxon>
        <taxon>Mycobacteriaceae</taxon>
        <taxon>Mycolicibacter</taxon>
    </lineage>
</organism>
<keyword evidence="2" id="KW-1185">Reference proteome</keyword>
<evidence type="ECO:0000313" key="1">
    <source>
        <dbReference type="EMBL" id="CAJ1498808.1"/>
    </source>
</evidence>
<name>A0ABN9N534_9MYCO</name>
<proteinExistence type="predicted"/>
<dbReference type="EMBL" id="OY726394">
    <property type="protein sequence ID" value="CAJ1498808.1"/>
    <property type="molecule type" value="Genomic_DNA"/>
</dbReference>